<name>A0AAV6HRC8_9ERIC</name>
<sequence>MNNLLPAMPGKATFVYTIYLLSLIPITKGADPFFLTLDCPDATLNTTSTYAPNSTYQTNLNTLFSVLSSNSNNASNGFYNFTAGSSPPDIAYGLFLCRGDLTATTCHDCVVYASKAVVAQCPTSKRVSIWYIECMLRTLCPSHYSFWFDDHTQATTHSDVLASVTGAGEMFGTAVLSIKTAGMISPSN</sequence>
<evidence type="ECO:0000256" key="1">
    <source>
        <dbReference type="ARBA" id="ARBA00022729"/>
    </source>
</evidence>
<keyword evidence="1 3" id="KW-0732">Signal</keyword>
<evidence type="ECO:0000313" key="6">
    <source>
        <dbReference type="Proteomes" id="UP000823749"/>
    </source>
</evidence>
<keyword evidence="6" id="KW-1185">Reference proteome</keyword>
<dbReference type="Proteomes" id="UP000823749">
    <property type="component" value="Chromosome 13"/>
</dbReference>
<evidence type="ECO:0000259" key="4">
    <source>
        <dbReference type="PROSITE" id="PS51473"/>
    </source>
</evidence>
<dbReference type="EMBL" id="JACTNZ010000013">
    <property type="protein sequence ID" value="KAG5516563.1"/>
    <property type="molecule type" value="Genomic_DNA"/>
</dbReference>
<accession>A0AAV6HRC8</accession>
<feature type="chain" id="PRO_5043349774" description="Gnk2-homologous domain-containing protein" evidence="3">
    <location>
        <begin position="30"/>
        <end position="188"/>
    </location>
</feature>
<dbReference type="PROSITE" id="PS51473">
    <property type="entry name" value="GNK2"/>
    <property type="match status" value="1"/>
</dbReference>
<evidence type="ECO:0000313" key="5">
    <source>
        <dbReference type="EMBL" id="KAG5516563.1"/>
    </source>
</evidence>
<dbReference type="PANTHER" id="PTHR32099">
    <property type="entry name" value="CYSTEINE-RICH REPEAT SECRETORY PROTEIN"/>
    <property type="match status" value="1"/>
</dbReference>
<protein>
    <recommendedName>
        <fullName evidence="4">Gnk2-homologous domain-containing protein</fullName>
    </recommendedName>
</protein>
<organism evidence="5 6">
    <name type="scientific">Rhododendron griersonianum</name>
    <dbReference type="NCBI Taxonomy" id="479676"/>
    <lineage>
        <taxon>Eukaryota</taxon>
        <taxon>Viridiplantae</taxon>
        <taxon>Streptophyta</taxon>
        <taxon>Embryophyta</taxon>
        <taxon>Tracheophyta</taxon>
        <taxon>Spermatophyta</taxon>
        <taxon>Magnoliopsida</taxon>
        <taxon>eudicotyledons</taxon>
        <taxon>Gunneridae</taxon>
        <taxon>Pentapetalae</taxon>
        <taxon>asterids</taxon>
        <taxon>Ericales</taxon>
        <taxon>Ericaceae</taxon>
        <taxon>Ericoideae</taxon>
        <taxon>Rhodoreae</taxon>
        <taxon>Rhododendron</taxon>
    </lineage>
</organism>
<keyword evidence="2" id="KW-0677">Repeat</keyword>
<dbReference type="CDD" id="cd23509">
    <property type="entry name" value="Gnk2-like"/>
    <property type="match status" value="1"/>
</dbReference>
<dbReference type="PANTHER" id="PTHR32099:SF42">
    <property type="entry name" value="CYSTEINE-RICH RECEPTOR-LIKE PROTEIN KINASE 9-RELATED"/>
    <property type="match status" value="1"/>
</dbReference>
<gene>
    <name evidence="5" type="ORF">RHGRI_037320</name>
</gene>
<feature type="signal peptide" evidence="3">
    <location>
        <begin position="1"/>
        <end position="29"/>
    </location>
</feature>
<dbReference type="Gene3D" id="3.30.430.20">
    <property type="entry name" value="Gnk2 domain, C-X8-C-X2-C motif"/>
    <property type="match status" value="1"/>
</dbReference>
<evidence type="ECO:0000256" key="2">
    <source>
        <dbReference type="ARBA" id="ARBA00022737"/>
    </source>
</evidence>
<feature type="domain" description="Gnk2-homologous" evidence="4">
    <location>
        <begin position="38"/>
        <end position="143"/>
    </location>
</feature>
<dbReference type="FunFam" id="3.30.430.20:FF:000003">
    <property type="entry name" value="Cysteine-rich RLK (RECEPTOR-like protein kinase) 10"/>
    <property type="match status" value="1"/>
</dbReference>
<reference evidence="5 6" key="1">
    <citation type="submission" date="2020-08" db="EMBL/GenBank/DDBJ databases">
        <title>Plant Genome Project.</title>
        <authorList>
            <person name="Zhang R.-G."/>
        </authorList>
    </citation>
    <scope>NUCLEOTIDE SEQUENCE [LARGE SCALE GENOMIC DNA]</scope>
    <source>
        <strain evidence="5">WSP0</strain>
        <tissue evidence="5">Leaf</tissue>
    </source>
</reference>
<proteinExistence type="predicted"/>
<dbReference type="InterPro" id="IPR002902">
    <property type="entry name" value="GNK2"/>
</dbReference>
<dbReference type="AlphaFoldDB" id="A0AAV6HRC8"/>
<dbReference type="Pfam" id="PF01657">
    <property type="entry name" value="Stress-antifung"/>
    <property type="match status" value="1"/>
</dbReference>
<comment type="caution">
    <text evidence="5">The sequence shown here is derived from an EMBL/GenBank/DDBJ whole genome shotgun (WGS) entry which is preliminary data.</text>
</comment>
<dbReference type="InterPro" id="IPR038408">
    <property type="entry name" value="GNK2_sf"/>
</dbReference>
<evidence type="ECO:0000256" key="3">
    <source>
        <dbReference type="SAM" id="SignalP"/>
    </source>
</evidence>